<proteinExistence type="predicted"/>
<evidence type="ECO:0000313" key="2">
    <source>
        <dbReference type="EMBL" id="MDQ0449682.1"/>
    </source>
</evidence>
<gene>
    <name evidence="2" type="ORF">QO012_004204</name>
</gene>
<keyword evidence="3" id="KW-1185">Reference proteome</keyword>
<comment type="caution">
    <text evidence="2">The sequence shown here is derived from an EMBL/GenBank/DDBJ whole genome shotgun (WGS) entry which is preliminary data.</text>
</comment>
<dbReference type="Proteomes" id="UP001231124">
    <property type="component" value="Unassembled WGS sequence"/>
</dbReference>
<dbReference type="EMBL" id="JAUSVP010000016">
    <property type="protein sequence ID" value="MDQ0449682.1"/>
    <property type="molecule type" value="Genomic_DNA"/>
</dbReference>
<dbReference type="InterPro" id="IPR019027">
    <property type="entry name" value="Pilus_biogenesis_CpaD-related"/>
</dbReference>
<dbReference type="InterPro" id="IPR013361">
    <property type="entry name" value="Pilus_CpaD"/>
</dbReference>
<dbReference type="RefSeq" id="WP_238205162.1">
    <property type="nucleotide sequence ID" value="NZ_BPQE01000021.1"/>
</dbReference>
<reference evidence="2 3" key="1">
    <citation type="submission" date="2023-07" db="EMBL/GenBank/DDBJ databases">
        <title>Genomic Encyclopedia of Type Strains, Phase IV (KMG-IV): sequencing the most valuable type-strain genomes for metagenomic binning, comparative biology and taxonomic classification.</title>
        <authorList>
            <person name="Goeker M."/>
        </authorList>
    </citation>
    <scope>NUCLEOTIDE SEQUENCE [LARGE SCALE GENOMIC DNA]</scope>
    <source>
        <strain evidence="2 3">DSM 19013</strain>
    </source>
</reference>
<feature type="region of interest" description="Disordered" evidence="1">
    <location>
        <begin position="229"/>
        <end position="255"/>
    </location>
</feature>
<evidence type="ECO:0000313" key="3">
    <source>
        <dbReference type="Proteomes" id="UP001231124"/>
    </source>
</evidence>
<dbReference type="NCBIfam" id="TIGR02522">
    <property type="entry name" value="pilus_cpaD"/>
    <property type="match status" value="1"/>
</dbReference>
<dbReference type="Pfam" id="PF09476">
    <property type="entry name" value="Pilus_CpaD"/>
    <property type="match status" value="1"/>
</dbReference>
<evidence type="ECO:0000256" key="1">
    <source>
        <dbReference type="SAM" id="MobiDB-lite"/>
    </source>
</evidence>
<protein>
    <submittedName>
        <fullName evidence="2">Pilus assembly protein CpaD</fullName>
    </submittedName>
</protein>
<feature type="compositionally biased region" description="Polar residues" evidence="1">
    <location>
        <begin position="237"/>
        <end position="255"/>
    </location>
</feature>
<organism evidence="2 3">
    <name type="scientific">Methylobacterium aerolatum</name>
    <dbReference type="NCBI Taxonomy" id="418708"/>
    <lineage>
        <taxon>Bacteria</taxon>
        <taxon>Pseudomonadati</taxon>
        <taxon>Pseudomonadota</taxon>
        <taxon>Alphaproteobacteria</taxon>
        <taxon>Hyphomicrobiales</taxon>
        <taxon>Methylobacteriaceae</taxon>
        <taxon>Methylobacterium</taxon>
    </lineage>
</organism>
<accession>A0ABU0I6F8</accession>
<sequence>MTGRLPPAPSQPAKPVSRRAGRSLLCVCAVAALAGACKGDPPLTGSIATADYRARHPIVLADASRSLDIFPTGPGHLDPRQAQDVDAFILEYRRYGRGGILMEVPQGLPPALAAATGRTASALLARAGQDGVGRGAIVSSPYGVAAPGLAAPIRLSFSRMQAKVADACGTWPQDIGASDFAVDNSNRSYWNFGCSTQATFAAQVADPLDLVRGRQEGRIDTVRRVRDVGAIRDGKDPSTQWRQDGQNSVKAQVGN</sequence>
<name>A0ABU0I6F8_9HYPH</name>